<dbReference type="AlphaFoldDB" id="A0A7G7G6P6"/>
<dbReference type="SUPFAM" id="SSF51905">
    <property type="entry name" value="FAD/NAD(P)-binding domain"/>
    <property type="match status" value="1"/>
</dbReference>
<dbReference type="EMBL" id="CP055156">
    <property type="protein sequence ID" value="QNF32830.1"/>
    <property type="molecule type" value="Genomic_DNA"/>
</dbReference>
<dbReference type="PRINTS" id="PR00469">
    <property type="entry name" value="PNDRDTASEII"/>
</dbReference>
<dbReference type="Proteomes" id="UP000515237">
    <property type="component" value="Chromosome"/>
</dbReference>
<proteinExistence type="predicted"/>
<dbReference type="InterPro" id="IPR036188">
    <property type="entry name" value="FAD/NAD-bd_sf"/>
</dbReference>
<evidence type="ECO:0000256" key="1">
    <source>
        <dbReference type="ARBA" id="ARBA00022630"/>
    </source>
</evidence>
<feature type="domain" description="FAD/NAD(P)-binding" evidence="3">
    <location>
        <begin position="7"/>
        <end position="286"/>
    </location>
</feature>
<evidence type="ECO:0000256" key="2">
    <source>
        <dbReference type="ARBA" id="ARBA00023002"/>
    </source>
</evidence>
<organism evidence="4 5">
    <name type="scientific">Adhaeribacter swui</name>
    <dbReference type="NCBI Taxonomy" id="2086471"/>
    <lineage>
        <taxon>Bacteria</taxon>
        <taxon>Pseudomonadati</taxon>
        <taxon>Bacteroidota</taxon>
        <taxon>Cytophagia</taxon>
        <taxon>Cytophagales</taxon>
        <taxon>Hymenobacteraceae</taxon>
        <taxon>Adhaeribacter</taxon>
    </lineage>
</organism>
<keyword evidence="5" id="KW-1185">Reference proteome</keyword>
<accession>A0A7G7G6P6</accession>
<dbReference type="RefSeq" id="WP_185273608.1">
    <property type="nucleotide sequence ID" value="NZ_CP055156.1"/>
</dbReference>
<protein>
    <submittedName>
        <fullName evidence="4">NAD(P)/FAD-dependent oxidoreductase</fullName>
    </submittedName>
</protein>
<dbReference type="PANTHER" id="PTHR48105">
    <property type="entry name" value="THIOREDOXIN REDUCTASE 1-RELATED-RELATED"/>
    <property type="match status" value="1"/>
</dbReference>
<evidence type="ECO:0000313" key="5">
    <source>
        <dbReference type="Proteomes" id="UP000515237"/>
    </source>
</evidence>
<gene>
    <name evidence="4" type="ORF">HUW51_08825</name>
</gene>
<dbReference type="Gene3D" id="3.50.50.60">
    <property type="entry name" value="FAD/NAD(P)-binding domain"/>
    <property type="match status" value="2"/>
</dbReference>
<dbReference type="Pfam" id="PF07992">
    <property type="entry name" value="Pyr_redox_2"/>
    <property type="match status" value="1"/>
</dbReference>
<dbReference type="PRINTS" id="PR00368">
    <property type="entry name" value="FADPNR"/>
</dbReference>
<keyword evidence="1" id="KW-0285">Flavoprotein</keyword>
<reference evidence="4 5" key="1">
    <citation type="journal article" date="2018" name="Int. J. Syst. Evol. Microbiol.">
        <title>Adhaeribacter swui sp. nov., isolated from wet mud.</title>
        <authorList>
            <person name="Kim D.U."/>
            <person name="Kim K.W."/>
            <person name="Kang M.S."/>
            <person name="Kim J.Y."/>
            <person name="Jang J.H."/>
            <person name="Kim M.K."/>
        </authorList>
    </citation>
    <scope>NUCLEOTIDE SEQUENCE [LARGE SCALE GENOMIC DNA]</scope>
    <source>
        <strain evidence="4 5">KCTC 52873</strain>
    </source>
</reference>
<evidence type="ECO:0000259" key="3">
    <source>
        <dbReference type="Pfam" id="PF07992"/>
    </source>
</evidence>
<keyword evidence="2" id="KW-0560">Oxidoreductase</keyword>
<dbReference type="GO" id="GO:0016491">
    <property type="term" value="F:oxidoreductase activity"/>
    <property type="evidence" value="ECO:0007669"/>
    <property type="project" value="UniProtKB-KW"/>
</dbReference>
<sequence>MTDAKNFDVIIVGGSYSGLAAAMSLGRALRRVLVLDSGKPCNQQTPHSHNFITQDGYTPKQIRTTAREQVAQYPTVVFQDGLAVSGVKTATGFAITTENQDQFTAKKLVFATGIKDQMLDIPGFAECWGISVIHCPYCHGYEVRNQKTGLLGNGDAGFEYVRLISNWTPDLTLFTNGPSTLTAEQTAKLKEHNIGIVETEIQSFPHDQGKIRSVVLQDQTEIPVTAFYARAPFVQHSTIPQALGCELNEQGLLKVDMMQKTTVSGVYASGDNATSMRSVASAVAAGTMAGAAVNRELIAEEF</sequence>
<dbReference type="KEGG" id="aswu:HUW51_08825"/>
<evidence type="ECO:0000313" key="4">
    <source>
        <dbReference type="EMBL" id="QNF32830.1"/>
    </source>
</evidence>
<dbReference type="InterPro" id="IPR023753">
    <property type="entry name" value="FAD/NAD-binding_dom"/>
</dbReference>
<dbReference type="InterPro" id="IPR050097">
    <property type="entry name" value="Ferredoxin-NADP_redctase_2"/>
</dbReference>
<name>A0A7G7G6P6_9BACT</name>